<feature type="transmembrane region" description="Helical" evidence="1">
    <location>
        <begin position="72"/>
        <end position="96"/>
    </location>
</feature>
<dbReference type="Proteomes" id="UP000501991">
    <property type="component" value="Chromosome"/>
</dbReference>
<protein>
    <submittedName>
        <fullName evidence="2">Bile acid:sodium symporter</fullName>
    </submittedName>
</protein>
<organism evidence="2 3">
    <name type="scientific">Nitrogeniibacter mangrovi</name>
    <dbReference type="NCBI Taxonomy" id="2016596"/>
    <lineage>
        <taxon>Bacteria</taxon>
        <taxon>Pseudomonadati</taxon>
        <taxon>Pseudomonadota</taxon>
        <taxon>Betaproteobacteria</taxon>
        <taxon>Rhodocyclales</taxon>
        <taxon>Zoogloeaceae</taxon>
        <taxon>Nitrogeniibacter</taxon>
    </lineage>
</organism>
<dbReference type="Gene3D" id="1.20.1530.20">
    <property type="match status" value="1"/>
</dbReference>
<feature type="transmembrane region" description="Helical" evidence="1">
    <location>
        <begin position="12"/>
        <end position="31"/>
    </location>
</feature>
<dbReference type="PANTHER" id="PTHR18640:SF5">
    <property type="entry name" value="SODIUM_BILE ACID COTRANSPORTER 7"/>
    <property type="match status" value="1"/>
</dbReference>
<keyword evidence="3" id="KW-1185">Reference proteome</keyword>
<accession>A0A6C1BA52</accession>
<keyword evidence="1" id="KW-0812">Transmembrane</keyword>
<dbReference type="EMBL" id="CP048836">
    <property type="protein sequence ID" value="QID19568.1"/>
    <property type="molecule type" value="Genomic_DNA"/>
</dbReference>
<dbReference type="KEGG" id="azq:G3580_19255"/>
<sequence>MSPARGRLRIDGFLATMLSAVALAIVFPQLGRSDGPLHLGMVTNVGVGLVFLLHGANLATDKLLAGMRHWRLHLFVQLCTFALFPLLGLALAWTLADRVAPGLMVGLLFLCMLPSTISSSVAFTAMAGGNVAAAVFNATLSNLIGIVLTPLLISQVLHVAGEGLPIGRAIVGISVQLLLPFILGQLLRPHVHAWMVRHKALTHRVDRGVIVLIVFCSFSDSSAAGIWSGQGWVAVIEALGVCAGLLALVLSLTRMAARRLGFARDDEVVAVFCGSKKSIASGIPIARLLFGVRPDLGLILLPALLYHQIQLMACAALARRYARASG</sequence>
<name>A0A6C1BA52_9RHOO</name>
<dbReference type="AlphaFoldDB" id="A0A6C1BA52"/>
<proteinExistence type="predicted"/>
<dbReference type="GO" id="GO:0005886">
    <property type="term" value="C:plasma membrane"/>
    <property type="evidence" value="ECO:0007669"/>
    <property type="project" value="TreeGrafter"/>
</dbReference>
<gene>
    <name evidence="2" type="ORF">G3580_19255</name>
</gene>
<keyword evidence="1" id="KW-0472">Membrane</keyword>
<evidence type="ECO:0000313" key="2">
    <source>
        <dbReference type="EMBL" id="QID19568.1"/>
    </source>
</evidence>
<evidence type="ECO:0000313" key="3">
    <source>
        <dbReference type="Proteomes" id="UP000501991"/>
    </source>
</evidence>
<keyword evidence="1" id="KW-1133">Transmembrane helix</keyword>
<dbReference type="Pfam" id="PF13593">
    <property type="entry name" value="SBF_like"/>
    <property type="match status" value="1"/>
</dbReference>
<feature type="transmembrane region" description="Helical" evidence="1">
    <location>
        <begin position="102"/>
        <end position="124"/>
    </location>
</feature>
<feature type="transmembrane region" description="Helical" evidence="1">
    <location>
        <begin position="233"/>
        <end position="256"/>
    </location>
</feature>
<dbReference type="RefSeq" id="WP_173768307.1">
    <property type="nucleotide sequence ID" value="NZ_CP048836.1"/>
</dbReference>
<feature type="transmembrane region" description="Helical" evidence="1">
    <location>
        <begin position="165"/>
        <end position="187"/>
    </location>
</feature>
<dbReference type="PIRSF" id="PIRSF026166">
    <property type="entry name" value="UCP026166"/>
    <property type="match status" value="1"/>
</dbReference>
<reference evidence="2 3" key="1">
    <citation type="submission" date="2020-02" db="EMBL/GenBank/DDBJ databases">
        <title>Nitrogenibacter mangrovi gen. nov., sp. nov. isolated from mangrove sediment, a denitrifying betaproteobacterium.</title>
        <authorList>
            <person name="Liao H."/>
            <person name="Tian Y."/>
        </authorList>
    </citation>
    <scope>NUCLEOTIDE SEQUENCE [LARGE SCALE GENOMIC DNA]</scope>
    <source>
        <strain evidence="2 3">M9-3-2</strain>
    </source>
</reference>
<feature type="transmembrane region" description="Helical" evidence="1">
    <location>
        <begin position="131"/>
        <end position="153"/>
    </location>
</feature>
<dbReference type="PANTHER" id="PTHR18640">
    <property type="entry name" value="SOLUTE CARRIER FAMILY 10 MEMBER 7"/>
    <property type="match status" value="1"/>
</dbReference>
<feature type="transmembrane region" description="Helical" evidence="1">
    <location>
        <begin position="37"/>
        <end position="60"/>
    </location>
</feature>
<dbReference type="InterPro" id="IPR016833">
    <property type="entry name" value="Put_Na-Bile_cotransptr"/>
</dbReference>
<dbReference type="InterPro" id="IPR038770">
    <property type="entry name" value="Na+/solute_symporter_sf"/>
</dbReference>
<feature type="transmembrane region" description="Helical" evidence="1">
    <location>
        <begin position="208"/>
        <end position="227"/>
    </location>
</feature>
<evidence type="ECO:0000256" key="1">
    <source>
        <dbReference type="SAM" id="Phobius"/>
    </source>
</evidence>